<dbReference type="InterPro" id="IPR016455">
    <property type="entry name" value="XTH"/>
</dbReference>
<dbReference type="PANTHER" id="PTHR31062">
    <property type="entry name" value="XYLOGLUCAN ENDOTRANSGLUCOSYLASE/HYDROLASE PROTEIN 8-RELATED"/>
    <property type="match status" value="1"/>
</dbReference>
<evidence type="ECO:0000256" key="13">
    <source>
        <dbReference type="ARBA" id="ARBA00034022"/>
    </source>
</evidence>
<comment type="catalytic activity">
    <reaction evidence="13">
        <text>breaks a beta-(1-&gt;4) bond in the backbone of a xyloglucan and transfers the xyloglucanyl segment on to O-4 of the non-reducing terminal glucose residue of an acceptor, which can be a xyloglucan or an oligosaccharide of xyloglucan.</text>
        <dbReference type="EC" id="2.4.1.207"/>
    </reaction>
</comment>
<evidence type="ECO:0000256" key="10">
    <source>
        <dbReference type="ARBA" id="ARBA00023157"/>
    </source>
</evidence>
<dbReference type="InterPro" id="IPR013320">
    <property type="entry name" value="ConA-like_dom_sf"/>
</dbReference>
<dbReference type="Pfam" id="PF00722">
    <property type="entry name" value="Glyco_hydro_16"/>
    <property type="match status" value="1"/>
</dbReference>
<dbReference type="PROSITE" id="PS01034">
    <property type="entry name" value="GH16_1"/>
    <property type="match status" value="1"/>
</dbReference>
<keyword evidence="11" id="KW-0326">Glycosidase</keyword>
<evidence type="ECO:0000313" key="17">
    <source>
        <dbReference type="Proteomes" id="UP000836841"/>
    </source>
</evidence>
<evidence type="ECO:0000256" key="9">
    <source>
        <dbReference type="ARBA" id="ARBA00022801"/>
    </source>
</evidence>
<name>A0AAU9RSV8_THLAR</name>
<dbReference type="SUPFAM" id="SSF49899">
    <property type="entry name" value="Concanavalin A-like lectins/glucanases"/>
    <property type="match status" value="1"/>
</dbReference>
<dbReference type="Proteomes" id="UP000836841">
    <property type="component" value="Unassembled WGS sequence"/>
</dbReference>
<evidence type="ECO:0000313" key="16">
    <source>
        <dbReference type="EMBL" id="CAH2049923.1"/>
    </source>
</evidence>
<proteinExistence type="predicted"/>
<dbReference type="PROSITE" id="PS51762">
    <property type="entry name" value="GH16_2"/>
    <property type="match status" value="1"/>
</dbReference>
<dbReference type="GO" id="GO:0042546">
    <property type="term" value="P:cell wall biogenesis"/>
    <property type="evidence" value="ECO:0007669"/>
    <property type="project" value="InterPro"/>
</dbReference>
<comment type="caution">
    <text evidence="16">The sequence shown here is derived from an EMBL/GenBank/DDBJ whole genome shotgun (WGS) entry which is preliminary data.</text>
</comment>
<sequence length="313" mass="35186">MGTLPRTVVSSRSSSSLSSHSHVLIRYAPILVFISVFAFLFLFNIDTFVSRTKSISRQSLNEEPRHLIVKTDAGEKKTIHTFKSSPSVKAQPVGLQREFEITWGDGRGKFHDEGTLLTLSLDKQSGSGFRSKNEYLFAKIEMQIKLIPGNSAGTVTTYYLSSEGATHDEIDFEFLGNSSGNPYTLHTNVFCQGKGNREQQFFLWFDPTADFHSYTILWNPHRIVFYVDDTPIREFKNFESNGIPFPKNQPMKVYSSLWNADDWATQGGRVKTDWNYAPFTAEYKGYKTEACVWSGGASSCSSGSNNGPWLGKS</sequence>
<evidence type="ECO:0000256" key="2">
    <source>
        <dbReference type="ARBA" id="ARBA00004271"/>
    </source>
</evidence>
<comment type="subcellular location">
    <subcellularLocation>
        <location evidence="1">Secreted</location>
        <location evidence="1">Cell wall</location>
    </subcellularLocation>
    <subcellularLocation>
        <location evidence="2">Secreted</location>
        <location evidence="2">Extracellular space</location>
        <location evidence="2">Apoplast</location>
    </subcellularLocation>
</comment>
<evidence type="ECO:0000256" key="6">
    <source>
        <dbReference type="ARBA" id="ARBA00022525"/>
    </source>
</evidence>
<dbReference type="InterPro" id="IPR044791">
    <property type="entry name" value="Beta-glucanase/XTH"/>
</dbReference>
<dbReference type="GO" id="GO:0004553">
    <property type="term" value="F:hydrolase activity, hydrolyzing O-glycosyl compounds"/>
    <property type="evidence" value="ECO:0007669"/>
    <property type="project" value="InterPro"/>
</dbReference>
<evidence type="ECO:0000256" key="11">
    <source>
        <dbReference type="ARBA" id="ARBA00023295"/>
    </source>
</evidence>
<evidence type="ECO:0000259" key="15">
    <source>
        <dbReference type="PROSITE" id="PS51762"/>
    </source>
</evidence>
<dbReference type="AlphaFoldDB" id="A0AAU9RSV8"/>
<evidence type="ECO:0000256" key="12">
    <source>
        <dbReference type="ARBA" id="ARBA00023316"/>
    </source>
</evidence>
<dbReference type="GO" id="GO:0010411">
    <property type="term" value="P:xyloglucan metabolic process"/>
    <property type="evidence" value="ECO:0007669"/>
    <property type="project" value="InterPro"/>
</dbReference>
<keyword evidence="14" id="KW-0812">Transmembrane</keyword>
<dbReference type="FunFam" id="2.60.120.200:FF:000025">
    <property type="entry name" value="Xyloglucan endotransglucosylase/hydrolase"/>
    <property type="match status" value="1"/>
</dbReference>
<gene>
    <name evidence="16" type="ORF">TAV2_LOCUS8456</name>
</gene>
<dbReference type="GO" id="GO:0071555">
    <property type="term" value="P:cell wall organization"/>
    <property type="evidence" value="ECO:0007669"/>
    <property type="project" value="UniProtKB-KW"/>
</dbReference>
<dbReference type="InterPro" id="IPR008263">
    <property type="entry name" value="GH16_AS"/>
</dbReference>
<keyword evidence="14" id="KW-0472">Membrane</keyword>
<evidence type="ECO:0000256" key="1">
    <source>
        <dbReference type="ARBA" id="ARBA00004191"/>
    </source>
</evidence>
<keyword evidence="14" id="KW-1133">Transmembrane helix</keyword>
<keyword evidence="10" id="KW-1015">Disulfide bond</keyword>
<dbReference type="GO" id="GO:0016762">
    <property type="term" value="F:xyloglucan:xyloglucosyl transferase activity"/>
    <property type="evidence" value="ECO:0007669"/>
    <property type="project" value="UniProtKB-EC"/>
</dbReference>
<evidence type="ECO:0000256" key="5">
    <source>
        <dbReference type="ARBA" id="ARBA00022523"/>
    </source>
</evidence>
<evidence type="ECO:0000256" key="3">
    <source>
        <dbReference type="ARBA" id="ARBA00012152"/>
    </source>
</evidence>
<keyword evidence="5" id="KW-0052">Apoplast</keyword>
<organism evidence="16 17">
    <name type="scientific">Thlaspi arvense</name>
    <name type="common">Field penny-cress</name>
    <dbReference type="NCBI Taxonomy" id="13288"/>
    <lineage>
        <taxon>Eukaryota</taxon>
        <taxon>Viridiplantae</taxon>
        <taxon>Streptophyta</taxon>
        <taxon>Embryophyta</taxon>
        <taxon>Tracheophyta</taxon>
        <taxon>Spermatophyta</taxon>
        <taxon>Magnoliopsida</taxon>
        <taxon>eudicotyledons</taxon>
        <taxon>Gunneridae</taxon>
        <taxon>Pentapetalae</taxon>
        <taxon>rosids</taxon>
        <taxon>malvids</taxon>
        <taxon>Brassicales</taxon>
        <taxon>Brassicaceae</taxon>
        <taxon>Thlaspideae</taxon>
        <taxon>Thlaspi</taxon>
    </lineage>
</organism>
<dbReference type="InterPro" id="IPR000757">
    <property type="entry name" value="Beta-glucanase-like"/>
</dbReference>
<evidence type="ECO:0000256" key="4">
    <source>
        <dbReference type="ARBA" id="ARBA00022512"/>
    </source>
</evidence>
<keyword evidence="12" id="KW-0961">Cell wall biogenesis/degradation</keyword>
<reference evidence="16 17" key="1">
    <citation type="submission" date="2022-03" db="EMBL/GenBank/DDBJ databases">
        <authorList>
            <person name="Nunn A."/>
            <person name="Chopra R."/>
            <person name="Nunn A."/>
            <person name="Contreras Garrido A."/>
        </authorList>
    </citation>
    <scope>NUCLEOTIDE SEQUENCE [LARGE SCALE GENOMIC DNA]</scope>
</reference>
<keyword evidence="17" id="KW-1185">Reference proteome</keyword>
<evidence type="ECO:0000256" key="7">
    <source>
        <dbReference type="ARBA" id="ARBA00022679"/>
    </source>
</evidence>
<keyword evidence="8" id="KW-0732">Signal</keyword>
<accession>A0AAU9RSV8</accession>
<feature type="domain" description="GH16" evidence="15">
    <location>
        <begin position="86"/>
        <end position="283"/>
    </location>
</feature>
<dbReference type="EMBL" id="CAJVSB020000360">
    <property type="protein sequence ID" value="CAH2049923.1"/>
    <property type="molecule type" value="Genomic_DNA"/>
</dbReference>
<dbReference type="EC" id="2.4.1.207" evidence="3"/>
<evidence type="ECO:0000256" key="14">
    <source>
        <dbReference type="SAM" id="Phobius"/>
    </source>
</evidence>
<dbReference type="CDD" id="cd02176">
    <property type="entry name" value="GH16_XET"/>
    <property type="match status" value="1"/>
</dbReference>
<keyword evidence="7" id="KW-0808">Transferase</keyword>
<evidence type="ECO:0000256" key="8">
    <source>
        <dbReference type="ARBA" id="ARBA00022729"/>
    </source>
</evidence>
<feature type="transmembrane region" description="Helical" evidence="14">
    <location>
        <begin position="24"/>
        <end position="43"/>
    </location>
</feature>
<dbReference type="Gene3D" id="2.60.120.200">
    <property type="match status" value="1"/>
</dbReference>
<dbReference type="GO" id="GO:0048046">
    <property type="term" value="C:apoplast"/>
    <property type="evidence" value="ECO:0007669"/>
    <property type="project" value="UniProtKB-SubCell"/>
</dbReference>
<keyword evidence="9" id="KW-0378">Hydrolase</keyword>
<keyword evidence="4" id="KW-0134">Cell wall</keyword>
<keyword evidence="6" id="KW-0964">Secreted</keyword>
<protein>
    <recommendedName>
        <fullName evidence="3">xyloglucan:xyloglucosyl transferase</fullName>
        <ecNumber evidence="3">2.4.1.207</ecNumber>
    </recommendedName>
</protein>